<dbReference type="Proteomes" id="UP000019155">
    <property type="component" value="Unassembled WGS sequence"/>
</dbReference>
<dbReference type="AlphaFoldDB" id="W4N7L7"/>
<accession>W4N7L7</accession>
<protein>
    <submittedName>
        <fullName evidence="2">Uncharacterized protein</fullName>
    </submittedName>
</protein>
<dbReference type="RefSeq" id="WP_034876348.1">
    <property type="nucleotide sequence ID" value="NZ_AZMV01000007.1"/>
</dbReference>
<reference evidence="2 3" key="1">
    <citation type="journal article" date="2014" name="Genome Announc.">
        <title>The Genome Sequence of Bifidobacterium moukalabense DSM 27321 Highlights the Close Phylogenetic Relatedness with the Bifidobacterium dentium Taxon.</title>
        <authorList>
            <person name="Lugli G.A."/>
            <person name="Duranti S."/>
            <person name="Milani C."/>
            <person name="Turroni F."/>
            <person name="Viappiani A."/>
            <person name="Mangifesta M."/>
            <person name="van Sinderen D."/>
            <person name="Ventura M."/>
        </authorList>
    </citation>
    <scope>NUCLEOTIDE SEQUENCE [LARGE SCALE GENOMIC DNA]</scope>
    <source>
        <strain evidence="2 3">DSM 27321</strain>
    </source>
</reference>
<evidence type="ECO:0000256" key="1">
    <source>
        <dbReference type="SAM" id="Phobius"/>
    </source>
</evidence>
<evidence type="ECO:0000313" key="2">
    <source>
        <dbReference type="EMBL" id="ETY70650.1"/>
    </source>
</evidence>
<dbReference type="STRING" id="1435051.BMOU_1508"/>
<sequence>MSFMKRQAFGFYVTILAAVAAIVGLVFYFINSHTATFGNIALNRLTIAGSVVAIALMVVRVALEQPKLTNPVSSTVADICCVITSVLLMCSTAVFICDRVNTVASVISFAQNAQSTADLQSVIVGVAAMATATVLSIIASYFGMCRKRKA</sequence>
<keyword evidence="1" id="KW-0472">Membrane</keyword>
<feature type="transmembrane region" description="Helical" evidence="1">
    <location>
        <begin position="9"/>
        <end position="30"/>
    </location>
</feature>
<keyword evidence="3" id="KW-1185">Reference proteome</keyword>
<evidence type="ECO:0000313" key="3">
    <source>
        <dbReference type="Proteomes" id="UP000019155"/>
    </source>
</evidence>
<feature type="transmembrane region" description="Helical" evidence="1">
    <location>
        <begin position="122"/>
        <end position="144"/>
    </location>
</feature>
<feature type="transmembrane region" description="Helical" evidence="1">
    <location>
        <begin position="42"/>
        <end position="63"/>
    </location>
</feature>
<name>W4N7L7_9BIFI</name>
<proteinExistence type="predicted"/>
<dbReference type="eggNOG" id="ENOG5032ZUW">
    <property type="taxonomic scope" value="Bacteria"/>
</dbReference>
<dbReference type="EMBL" id="AZMV01000007">
    <property type="protein sequence ID" value="ETY70650.1"/>
    <property type="molecule type" value="Genomic_DNA"/>
</dbReference>
<dbReference type="PATRIC" id="fig|1435051.3.peg.1490"/>
<organism evidence="2 3">
    <name type="scientific">Bifidobacterium moukalabense DSM 27321</name>
    <dbReference type="NCBI Taxonomy" id="1435051"/>
    <lineage>
        <taxon>Bacteria</taxon>
        <taxon>Bacillati</taxon>
        <taxon>Actinomycetota</taxon>
        <taxon>Actinomycetes</taxon>
        <taxon>Bifidobacteriales</taxon>
        <taxon>Bifidobacteriaceae</taxon>
        <taxon>Bifidobacterium</taxon>
    </lineage>
</organism>
<comment type="caution">
    <text evidence="2">The sequence shown here is derived from an EMBL/GenBank/DDBJ whole genome shotgun (WGS) entry which is preliminary data.</text>
</comment>
<feature type="transmembrane region" description="Helical" evidence="1">
    <location>
        <begin position="75"/>
        <end position="96"/>
    </location>
</feature>
<keyword evidence="1" id="KW-0812">Transmembrane</keyword>
<gene>
    <name evidence="2" type="ORF">BMOU_1508</name>
</gene>
<keyword evidence="1" id="KW-1133">Transmembrane helix</keyword>
<dbReference type="GeneID" id="97502111"/>